<sequence>MPTLDYSTSLLFGLLCLSTGCPEGARDPEDPDDFSLVEGRQKEGADVLSPSLKILDPTNPLQSIYVRDYRTGNRLWALIPDVYGSKT</sequence>
<keyword evidence="3" id="KW-1185">Reference proteome</keyword>
<dbReference type="Proteomes" id="UP000000311">
    <property type="component" value="Unassembled WGS sequence"/>
</dbReference>
<reference evidence="2 3" key="1">
    <citation type="journal article" date="2010" name="Science">
        <title>Genomic comparison of the ants Camponotus floridanus and Harpegnathos saltator.</title>
        <authorList>
            <person name="Bonasio R."/>
            <person name="Zhang G."/>
            <person name="Ye C."/>
            <person name="Mutti N.S."/>
            <person name="Fang X."/>
            <person name="Qin N."/>
            <person name="Donahue G."/>
            <person name="Yang P."/>
            <person name="Li Q."/>
            <person name="Li C."/>
            <person name="Zhang P."/>
            <person name="Huang Z."/>
            <person name="Berger S.L."/>
            <person name="Reinberg D."/>
            <person name="Wang J."/>
            <person name="Liebig J."/>
        </authorList>
    </citation>
    <scope>NUCLEOTIDE SEQUENCE [LARGE SCALE GENOMIC DNA]</scope>
    <source>
        <strain evidence="3">C129</strain>
    </source>
</reference>
<name>E2AMV1_CAMFO</name>
<dbReference type="EMBL" id="GL440936">
    <property type="protein sequence ID" value="EFN65225.1"/>
    <property type="molecule type" value="Genomic_DNA"/>
</dbReference>
<protein>
    <submittedName>
        <fullName evidence="2">Uncharacterized protein</fullName>
    </submittedName>
</protein>
<proteinExistence type="predicted"/>
<evidence type="ECO:0000313" key="2">
    <source>
        <dbReference type="EMBL" id="EFN65225.1"/>
    </source>
</evidence>
<dbReference type="InParanoid" id="E2AMV1"/>
<feature type="chain" id="PRO_5003157293" evidence="1">
    <location>
        <begin position="27"/>
        <end position="87"/>
    </location>
</feature>
<keyword evidence="1" id="KW-0732">Signal</keyword>
<evidence type="ECO:0000256" key="1">
    <source>
        <dbReference type="SAM" id="SignalP"/>
    </source>
</evidence>
<feature type="signal peptide" evidence="1">
    <location>
        <begin position="1"/>
        <end position="26"/>
    </location>
</feature>
<accession>E2AMV1</accession>
<dbReference type="AlphaFoldDB" id="E2AMV1"/>
<gene>
    <name evidence="2" type="ORF">EAG_01850</name>
</gene>
<evidence type="ECO:0000313" key="3">
    <source>
        <dbReference type="Proteomes" id="UP000000311"/>
    </source>
</evidence>
<organism evidence="3">
    <name type="scientific">Camponotus floridanus</name>
    <name type="common">Florida carpenter ant</name>
    <dbReference type="NCBI Taxonomy" id="104421"/>
    <lineage>
        <taxon>Eukaryota</taxon>
        <taxon>Metazoa</taxon>
        <taxon>Ecdysozoa</taxon>
        <taxon>Arthropoda</taxon>
        <taxon>Hexapoda</taxon>
        <taxon>Insecta</taxon>
        <taxon>Pterygota</taxon>
        <taxon>Neoptera</taxon>
        <taxon>Endopterygota</taxon>
        <taxon>Hymenoptera</taxon>
        <taxon>Apocrita</taxon>
        <taxon>Aculeata</taxon>
        <taxon>Formicoidea</taxon>
        <taxon>Formicidae</taxon>
        <taxon>Formicinae</taxon>
        <taxon>Camponotus</taxon>
    </lineage>
</organism>